<evidence type="ECO:0000256" key="3">
    <source>
        <dbReference type="ARBA" id="ARBA00022630"/>
    </source>
</evidence>
<keyword evidence="9" id="KW-1185">Reference proteome</keyword>
<dbReference type="InterPro" id="IPR037069">
    <property type="entry name" value="AcylCoA_DH/ox_N_sf"/>
</dbReference>
<keyword evidence="5" id="KW-0560">Oxidoreductase</keyword>
<evidence type="ECO:0000256" key="6">
    <source>
        <dbReference type="PIRSR" id="PIRSR601834-1"/>
    </source>
</evidence>
<evidence type="ECO:0000256" key="4">
    <source>
        <dbReference type="ARBA" id="ARBA00022827"/>
    </source>
</evidence>
<comment type="similarity">
    <text evidence="2">Belongs to the flavoprotein pyridine nucleotide cytochrome reductase family.</text>
</comment>
<dbReference type="Proteomes" id="UP000678499">
    <property type="component" value="Unassembled WGS sequence"/>
</dbReference>
<dbReference type="InterPro" id="IPR013786">
    <property type="entry name" value="AcylCoA_DH/ox_N"/>
</dbReference>
<evidence type="ECO:0000313" key="8">
    <source>
        <dbReference type="EMBL" id="CAD7277120.1"/>
    </source>
</evidence>
<feature type="binding site" evidence="6">
    <location>
        <position position="610"/>
    </location>
    <ligand>
        <name>FAD</name>
        <dbReference type="ChEBI" id="CHEBI:57692"/>
    </ligand>
</feature>
<dbReference type="InterPro" id="IPR017927">
    <property type="entry name" value="FAD-bd_FR_type"/>
</dbReference>
<dbReference type="AlphaFoldDB" id="A0A7R9BM95"/>
<dbReference type="SUPFAM" id="SSF63380">
    <property type="entry name" value="Riboflavin synthase domain-like"/>
    <property type="match status" value="1"/>
</dbReference>
<feature type="binding site" evidence="6">
    <location>
        <position position="634"/>
    </location>
    <ligand>
        <name>FAD</name>
        <dbReference type="ChEBI" id="CHEBI:57692"/>
    </ligand>
</feature>
<dbReference type="GO" id="GO:0050660">
    <property type="term" value="F:flavin adenine dinucleotide binding"/>
    <property type="evidence" value="ECO:0007669"/>
    <property type="project" value="InterPro"/>
</dbReference>
<dbReference type="Pfam" id="PF00970">
    <property type="entry name" value="FAD_binding_6"/>
    <property type="match status" value="1"/>
</dbReference>
<gene>
    <name evidence="8" type="ORF">NMOB1V02_LOCUS4861</name>
</gene>
<dbReference type="Pfam" id="PF00175">
    <property type="entry name" value="NAD_binding_1"/>
    <property type="match status" value="1"/>
</dbReference>
<dbReference type="InterPro" id="IPR009100">
    <property type="entry name" value="AcylCoA_DH/oxidase_NM_dom_sf"/>
</dbReference>
<dbReference type="SUPFAM" id="SSF47203">
    <property type="entry name" value="Acyl-CoA dehydrogenase C-terminal domain-like"/>
    <property type="match status" value="1"/>
</dbReference>
<dbReference type="SUPFAM" id="SSF56645">
    <property type="entry name" value="Acyl-CoA dehydrogenase NM domain-like"/>
    <property type="match status" value="1"/>
</dbReference>
<keyword evidence="3 6" id="KW-0285">Flavoprotein</keyword>
<feature type="domain" description="FAD-binding FR-type" evidence="7">
    <location>
        <begin position="549"/>
        <end position="660"/>
    </location>
</feature>
<name>A0A7R9BM95_9CRUS</name>
<feature type="binding site" evidence="6">
    <location>
        <position position="608"/>
    </location>
    <ligand>
        <name>FAD</name>
        <dbReference type="ChEBI" id="CHEBI:57692"/>
    </ligand>
</feature>
<evidence type="ECO:0000256" key="1">
    <source>
        <dbReference type="ARBA" id="ARBA00001974"/>
    </source>
</evidence>
<evidence type="ECO:0000259" key="7">
    <source>
        <dbReference type="PROSITE" id="PS51384"/>
    </source>
</evidence>
<dbReference type="InterPro" id="IPR036250">
    <property type="entry name" value="AcylCo_DH-like_C"/>
</dbReference>
<dbReference type="CDD" id="cd06183">
    <property type="entry name" value="cyt_b5_reduct_like"/>
    <property type="match status" value="1"/>
</dbReference>
<dbReference type="PANTHER" id="PTHR19370:SF184">
    <property type="entry name" value="NADH-CYTOCHROME B5 REDUCTASE-LIKE"/>
    <property type="match status" value="1"/>
</dbReference>
<dbReference type="OrthoDB" id="432685at2759"/>
<comment type="cofactor">
    <cofactor evidence="1 6">
        <name>FAD</name>
        <dbReference type="ChEBI" id="CHEBI:57692"/>
    </cofactor>
</comment>
<dbReference type="InterPro" id="IPR008333">
    <property type="entry name" value="Cbr1-like_FAD-bd_dom"/>
</dbReference>
<dbReference type="InterPro" id="IPR039261">
    <property type="entry name" value="FNR_nucleotide-bd"/>
</dbReference>
<sequence length="882" mass="98630">MPDRRQTGGVLPRSLGASRPVGASWRLDKIPVKAWGSSKFFGLDYEFEPMWLLTEEERNFVVKLAELCRKHIRPHAAKVDNDYIYPRDGLRILANHNYMSLLVPREYGGRGASNFLAMLALETIARYGDPAVAVIFAMHLISTCILCSAHFENNAVQDLLRRLDAECLIGAVAVSDPTTGGHFWYYLSAKTARTKDNRIRLHKFISWVTSAGYADFYIVGAPDPDFVPFTDAEELEERTKTAMFLLFRSELRASSEGYRAMGMHGNHAGPAFCEAILGEERLLTRHRHRMADGLPAGDDFAPVFHFFQSSIHVGIASAAIDAAKSHVVNRIHADTGKRIAEYPIIQDYFGDAISNLNSCRCLLYDVIRKLDAETDSNNWTKHKDPMYRPRKHFVSWAYQIKIVVAQMSDDVCSNMMRACGGSGYTAGLGVERLLRDTKALWLMSPSVEVARKLVGQMALSGINSVDLHENHCDYASLYKEMNKLTGDEKRAIASRMLMDADIQQGKSKLGFESQGHDFDNPFGTGPTTYNDIEQTDKNGVRHGPAFHPVKWVRLKLAEKKLLDAYTLRMVFALPNKTDHTGCLPGQYIQTRVWKREATRDGDSRDSRRFYSPISRPDDYGRIEVLVRVERNGIMARHMRVMEVGDDTLEFRGPSGGFEYYPDTLDYLVAITGGCGVTPADNPADNCKFILVYANNTASEILLKKELNERASRKDGKVSVTFVLADSSEADENPLTRETFIDEAFLRSILSAEMLQKRFRVLLCGGAGLIVSVLYALRSLLIPSETIFVFGSTGTSYLKAVYGRHALLASHRSDQSPIPKTMETAGEGCSVRQLMGPDGRQQLIVGNQKVCPGLRLEGWREPPVAMKGKTGAFYIVPTKSKYE</sequence>
<evidence type="ECO:0000256" key="2">
    <source>
        <dbReference type="ARBA" id="ARBA00006105"/>
    </source>
</evidence>
<dbReference type="GO" id="GO:0016627">
    <property type="term" value="F:oxidoreductase activity, acting on the CH-CH group of donors"/>
    <property type="evidence" value="ECO:0007669"/>
    <property type="project" value="InterPro"/>
</dbReference>
<evidence type="ECO:0000256" key="5">
    <source>
        <dbReference type="ARBA" id="ARBA00023002"/>
    </source>
</evidence>
<dbReference type="Gene3D" id="3.40.50.80">
    <property type="entry name" value="Nucleotide-binding domain of ferredoxin-NADP reductase (FNR) module"/>
    <property type="match status" value="1"/>
</dbReference>
<accession>A0A7R9BM95</accession>
<dbReference type="PANTHER" id="PTHR19370">
    <property type="entry name" value="NADH-CYTOCHROME B5 REDUCTASE"/>
    <property type="match status" value="1"/>
</dbReference>
<dbReference type="EMBL" id="CAJPEX010000801">
    <property type="protein sequence ID" value="CAG0917272.1"/>
    <property type="molecule type" value="Genomic_DNA"/>
</dbReference>
<dbReference type="InterPro" id="IPR013107">
    <property type="entry name" value="Acyl-CoA_DH_C"/>
</dbReference>
<dbReference type="Pfam" id="PF08028">
    <property type="entry name" value="Acyl-CoA_dh_2"/>
    <property type="match status" value="1"/>
</dbReference>
<dbReference type="Gene3D" id="1.10.540.10">
    <property type="entry name" value="Acyl-CoA dehydrogenase/oxidase, N-terminal domain"/>
    <property type="match status" value="1"/>
</dbReference>
<dbReference type="SUPFAM" id="SSF52343">
    <property type="entry name" value="Ferredoxin reductase-like, C-terminal NADP-linked domain"/>
    <property type="match status" value="1"/>
</dbReference>
<dbReference type="PROSITE" id="PS51384">
    <property type="entry name" value="FAD_FR"/>
    <property type="match status" value="1"/>
</dbReference>
<keyword evidence="4 6" id="KW-0274">FAD</keyword>
<dbReference type="Gene3D" id="1.20.140.10">
    <property type="entry name" value="Butyryl-CoA Dehydrogenase, subunit A, domain 3"/>
    <property type="match status" value="1"/>
</dbReference>
<feature type="binding site" evidence="6">
    <location>
        <position position="625"/>
    </location>
    <ligand>
        <name>FAD</name>
        <dbReference type="ChEBI" id="CHEBI:57692"/>
    </ligand>
</feature>
<feature type="binding site" evidence="6">
    <location>
        <position position="677"/>
    </location>
    <ligand>
        <name>FAD</name>
        <dbReference type="ChEBI" id="CHEBI:57692"/>
    </ligand>
</feature>
<dbReference type="EMBL" id="OA882838">
    <property type="protein sequence ID" value="CAD7277120.1"/>
    <property type="molecule type" value="Genomic_DNA"/>
</dbReference>
<dbReference type="InterPro" id="IPR001433">
    <property type="entry name" value="OxRdtase_FAD/NAD-bd"/>
</dbReference>
<protein>
    <recommendedName>
        <fullName evidence="7">FAD-binding FR-type domain-containing protein</fullName>
    </recommendedName>
</protein>
<dbReference type="InterPro" id="IPR001834">
    <property type="entry name" value="CBR-like"/>
</dbReference>
<proteinExistence type="inferred from homology"/>
<organism evidence="8">
    <name type="scientific">Notodromas monacha</name>
    <dbReference type="NCBI Taxonomy" id="399045"/>
    <lineage>
        <taxon>Eukaryota</taxon>
        <taxon>Metazoa</taxon>
        <taxon>Ecdysozoa</taxon>
        <taxon>Arthropoda</taxon>
        <taxon>Crustacea</taxon>
        <taxon>Oligostraca</taxon>
        <taxon>Ostracoda</taxon>
        <taxon>Podocopa</taxon>
        <taxon>Podocopida</taxon>
        <taxon>Cypridocopina</taxon>
        <taxon>Cypridoidea</taxon>
        <taxon>Cyprididae</taxon>
        <taxon>Notodromas</taxon>
    </lineage>
</organism>
<evidence type="ECO:0000313" key="9">
    <source>
        <dbReference type="Proteomes" id="UP000678499"/>
    </source>
</evidence>
<dbReference type="Gene3D" id="2.40.30.10">
    <property type="entry name" value="Translation factors"/>
    <property type="match status" value="1"/>
</dbReference>
<dbReference type="Pfam" id="PF02771">
    <property type="entry name" value="Acyl-CoA_dh_N"/>
    <property type="match status" value="1"/>
</dbReference>
<reference evidence="8" key="1">
    <citation type="submission" date="2020-11" db="EMBL/GenBank/DDBJ databases">
        <authorList>
            <person name="Tran Van P."/>
        </authorList>
    </citation>
    <scope>NUCLEOTIDE SEQUENCE</scope>
</reference>
<dbReference type="InterPro" id="IPR017938">
    <property type="entry name" value="Riboflavin_synthase-like_b-brl"/>
</dbReference>